<sequence length="107" mass="11955">MSHHHAQSEKHEPSASAHGSQAALKEAAWEAYNQPEKAKHKAHLSGDNLPKVRPHVVVQEFDLLCWIEQVSRTKESHAHEDVSMAPANVKPNQYQAKERGPPTQGRV</sequence>
<accession>A0A7V9A5Q5</accession>
<name>A0A7V9A5Q5_9BACT</name>
<protein>
    <submittedName>
        <fullName evidence="2">Uncharacterized protein</fullName>
    </submittedName>
</protein>
<dbReference type="EMBL" id="JABRWO010000001">
    <property type="protein sequence ID" value="MBA2113527.1"/>
    <property type="molecule type" value="Genomic_DNA"/>
</dbReference>
<dbReference type="Proteomes" id="UP000551616">
    <property type="component" value="Unassembled WGS sequence"/>
</dbReference>
<comment type="caution">
    <text evidence="2">The sequence shown here is derived from an EMBL/GenBank/DDBJ whole genome shotgun (WGS) entry which is preliminary data.</text>
</comment>
<organism evidence="2 3">
    <name type="scientific">Bremerella alba</name>
    <dbReference type="NCBI Taxonomy" id="980252"/>
    <lineage>
        <taxon>Bacteria</taxon>
        <taxon>Pseudomonadati</taxon>
        <taxon>Planctomycetota</taxon>
        <taxon>Planctomycetia</taxon>
        <taxon>Pirellulales</taxon>
        <taxon>Pirellulaceae</taxon>
        <taxon>Bremerella</taxon>
    </lineage>
</organism>
<feature type="compositionally biased region" description="Basic and acidic residues" evidence="1">
    <location>
        <begin position="1"/>
        <end position="13"/>
    </location>
</feature>
<dbReference type="AlphaFoldDB" id="A0A7V9A5Q5"/>
<reference evidence="2 3" key="1">
    <citation type="submission" date="2020-05" db="EMBL/GenBank/DDBJ databases">
        <title>Bremerella alba sp. nov., a novel planctomycete isolated from the surface of the macroalga Fucus spiralis.</title>
        <authorList>
            <person name="Godinho O."/>
            <person name="Botelho R."/>
            <person name="Albuquerque L."/>
            <person name="Wiegand S."/>
            <person name="Da Costa M.S."/>
            <person name="Lobo-Da-Cunha A."/>
            <person name="Jogler C."/>
            <person name="Lage O.M."/>
        </authorList>
    </citation>
    <scope>NUCLEOTIDE SEQUENCE [LARGE SCALE GENOMIC DNA]</scope>
    <source>
        <strain evidence="2 3">FF15</strain>
    </source>
</reference>
<gene>
    <name evidence="2" type="ORF">HOV93_06760</name>
</gene>
<keyword evidence="3" id="KW-1185">Reference proteome</keyword>
<dbReference type="RefSeq" id="WP_207394991.1">
    <property type="nucleotide sequence ID" value="NZ_JABRWO010000001.1"/>
</dbReference>
<feature type="region of interest" description="Disordered" evidence="1">
    <location>
        <begin position="74"/>
        <end position="107"/>
    </location>
</feature>
<evidence type="ECO:0000256" key="1">
    <source>
        <dbReference type="SAM" id="MobiDB-lite"/>
    </source>
</evidence>
<evidence type="ECO:0000313" key="3">
    <source>
        <dbReference type="Proteomes" id="UP000551616"/>
    </source>
</evidence>
<proteinExistence type="predicted"/>
<evidence type="ECO:0000313" key="2">
    <source>
        <dbReference type="EMBL" id="MBA2113527.1"/>
    </source>
</evidence>
<feature type="region of interest" description="Disordered" evidence="1">
    <location>
        <begin position="1"/>
        <end position="48"/>
    </location>
</feature>